<protein>
    <submittedName>
        <fullName evidence="1">Uncharacterized protein</fullName>
    </submittedName>
</protein>
<accession>X1QLC0</accession>
<reference evidence="1" key="1">
    <citation type="journal article" date="2014" name="Front. Microbiol.">
        <title>High frequency of phylogenetically diverse reductive dehalogenase-homologous genes in deep subseafloor sedimentary metagenomes.</title>
        <authorList>
            <person name="Kawai M."/>
            <person name="Futagami T."/>
            <person name="Toyoda A."/>
            <person name="Takaki Y."/>
            <person name="Nishi S."/>
            <person name="Hori S."/>
            <person name="Arai W."/>
            <person name="Tsubouchi T."/>
            <person name="Morono Y."/>
            <person name="Uchiyama I."/>
            <person name="Ito T."/>
            <person name="Fujiyama A."/>
            <person name="Inagaki F."/>
            <person name="Takami H."/>
        </authorList>
    </citation>
    <scope>NUCLEOTIDE SEQUENCE</scope>
    <source>
        <strain evidence="1">Expedition CK06-06</strain>
    </source>
</reference>
<dbReference type="EMBL" id="BARW01005007">
    <property type="protein sequence ID" value="GAI69023.1"/>
    <property type="molecule type" value="Genomic_DNA"/>
</dbReference>
<sequence length="156" mass="17304">MANIKELLEALNTKEALVSTADLASELKASKEGTLKQLTREKDKGTVEGNSQEGWLITDAGRKALEKGEIHPSMLDEGVTPRQQFEAIGRRIGIKEDRIVLAADIVWSGDFNDVKWVWEALGQADIANDLRSVWVNSWRAKLHKGIPPELETELTG</sequence>
<organism evidence="1">
    <name type="scientific">marine sediment metagenome</name>
    <dbReference type="NCBI Taxonomy" id="412755"/>
    <lineage>
        <taxon>unclassified sequences</taxon>
        <taxon>metagenomes</taxon>
        <taxon>ecological metagenomes</taxon>
    </lineage>
</organism>
<feature type="non-terminal residue" evidence="1">
    <location>
        <position position="156"/>
    </location>
</feature>
<comment type="caution">
    <text evidence="1">The sequence shown here is derived from an EMBL/GenBank/DDBJ whole genome shotgun (WGS) entry which is preliminary data.</text>
</comment>
<proteinExistence type="predicted"/>
<gene>
    <name evidence="1" type="ORF">S12H4_11250</name>
</gene>
<name>X1QLC0_9ZZZZ</name>
<evidence type="ECO:0000313" key="1">
    <source>
        <dbReference type="EMBL" id="GAI69023.1"/>
    </source>
</evidence>
<dbReference type="AlphaFoldDB" id="X1QLC0"/>